<protein>
    <submittedName>
        <fullName evidence="2">SnoaL-like domain-containing protein</fullName>
    </submittedName>
</protein>
<dbReference type="CDD" id="cd00531">
    <property type="entry name" value="NTF2_like"/>
    <property type="match status" value="1"/>
</dbReference>
<feature type="domain" description="SnoaL-like" evidence="1">
    <location>
        <begin position="3"/>
        <end position="125"/>
    </location>
</feature>
<accession>A0A1H8Q5I0</accession>
<dbReference type="AlphaFoldDB" id="A0A1H8Q5I0"/>
<proteinExistence type="predicted"/>
<evidence type="ECO:0000313" key="3">
    <source>
        <dbReference type="Proteomes" id="UP000198960"/>
    </source>
</evidence>
<name>A0A1H8Q5I0_9ACTN</name>
<dbReference type="InterPro" id="IPR037401">
    <property type="entry name" value="SnoaL-like"/>
</dbReference>
<reference evidence="3" key="1">
    <citation type="submission" date="2016-10" db="EMBL/GenBank/DDBJ databases">
        <authorList>
            <person name="Varghese N."/>
            <person name="Submissions S."/>
        </authorList>
    </citation>
    <scope>NUCLEOTIDE SEQUENCE [LARGE SCALE GENOMIC DNA]</scope>
    <source>
        <strain evidence="3">DSM 45413</strain>
    </source>
</reference>
<keyword evidence="3" id="KW-1185">Reference proteome</keyword>
<evidence type="ECO:0000313" key="2">
    <source>
        <dbReference type="EMBL" id="SEO49512.1"/>
    </source>
</evidence>
<dbReference type="STRING" id="673521.SAMN05660991_00586"/>
<evidence type="ECO:0000259" key="1">
    <source>
        <dbReference type="Pfam" id="PF13577"/>
    </source>
</evidence>
<organism evidence="2 3">
    <name type="scientific">Trujillonella endophytica</name>
    <dbReference type="NCBI Taxonomy" id="673521"/>
    <lineage>
        <taxon>Bacteria</taxon>
        <taxon>Bacillati</taxon>
        <taxon>Actinomycetota</taxon>
        <taxon>Actinomycetes</taxon>
        <taxon>Geodermatophilales</taxon>
        <taxon>Geodermatophilaceae</taxon>
        <taxon>Trujillonella</taxon>
    </lineage>
</organism>
<dbReference type="InterPro" id="IPR032710">
    <property type="entry name" value="NTF2-like_dom_sf"/>
</dbReference>
<dbReference type="EMBL" id="FOEE01000001">
    <property type="protein sequence ID" value="SEO49512.1"/>
    <property type="molecule type" value="Genomic_DNA"/>
</dbReference>
<dbReference type="SUPFAM" id="SSF54427">
    <property type="entry name" value="NTF2-like"/>
    <property type="match status" value="1"/>
</dbReference>
<dbReference type="Proteomes" id="UP000198960">
    <property type="component" value="Unassembled WGS sequence"/>
</dbReference>
<dbReference type="Pfam" id="PF13577">
    <property type="entry name" value="SnoaL_4"/>
    <property type="match status" value="1"/>
</dbReference>
<gene>
    <name evidence="2" type="ORF">SAMN05660991_00586</name>
</gene>
<dbReference type="Gene3D" id="3.10.450.50">
    <property type="match status" value="1"/>
</dbReference>
<sequence>MDEAEDVTAVIGVQNAYAVAIDTHDWPALRACFADDASIGFGRPARTGGPDEFLEWAPAFHEALGPTLHQNSSHRVRIDGDAATATAYLHAVLVDADGAGATSIFGRYDDELVRAGAGWLIRRRRFTATWRTRTAPLPASPEGAR</sequence>